<evidence type="ECO:0000313" key="2">
    <source>
        <dbReference type="Proteomes" id="UP000265520"/>
    </source>
</evidence>
<accession>A0A392RQW7</accession>
<name>A0A392RQW7_9FABA</name>
<evidence type="ECO:0000313" key="1">
    <source>
        <dbReference type="EMBL" id="MCI38592.1"/>
    </source>
</evidence>
<protein>
    <submittedName>
        <fullName evidence="1">Uncharacterized protein</fullName>
    </submittedName>
</protein>
<keyword evidence="2" id="KW-1185">Reference proteome</keyword>
<dbReference type="AlphaFoldDB" id="A0A392RQW7"/>
<feature type="non-terminal residue" evidence="1">
    <location>
        <position position="1"/>
    </location>
</feature>
<proteinExistence type="predicted"/>
<dbReference type="EMBL" id="LXQA010257497">
    <property type="protein sequence ID" value="MCI38592.1"/>
    <property type="molecule type" value="Genomic_DNA"/>
</dbReference>
<comment type="caution">
    <text evidence="1">The sequence shown here is derived from an EMBL/GenBank/DDBJ whole genome shotgun (WGS) entry which is preliminary data.</text>
</comment>
<organism evidence="1 2">
    <name type="scientific">Trifolium medium</name>
    <dbReference type="NCBI Taxonomy" id="97028"/>
    <lineage>
        <taxon>Eukaryota</taxon>
        <taxon>Viridiplantae</taxon>
        <taxon>Streptophyta</taxon>
        <taxon>Embryophyta</taxon>
        <taxon>Tracheophyta</taxon>
        <taxon>Spermatophyta</taxon>
        <taxon>Magnoliopsida</taxon>
        <taxon>eudicotyledons</taxon>
        <taxon>Gunneridae</taxon>
        <taxon>Pentapetalae</taxon>
        <taxon>rosids</taxon>
        <taxon>fabids</taxon>
        <taxon>Fabales</taxon>
        <taxon>Fabaceae</taxon>
        <taxon>Papilionoideae</taxon>
        <taxon>50 kb inversion clade</taxon>
        <taxon>NPAAA clade</taxon>
        <taxon>Hologalegina</taxon>
        <taxon>IRL clade</taxon>
        <taxon>Trifolieae</taxon>
        <taxon>Trifolium</taxon>
    </lineage>
</organism>
<dbReference type="Proteomes" id="UP000265520">
    <property type="component" value="Unassembled WGS sequence"/>
</dbReference>
<sequence>IAPPMRADVSATALYDALLDLPGQPSVVSPF</sequence>
<reference evidence="1 2" key="1">
    <citation type="journal article" date="2018" name="Front. Plant Sci.">
        <title>Red Clover (Trifolium pratense) and Zigzag Clover (T. medium) - A Picture of Genomic Similarities and Differences.</title>
        <authorList>
            <person name="Dluhosova J."/>
            <person name="Istvanek J."/>
            <person name="Nedelnik J."/>
            <person name="Repkova J."/>
        </authorList>
    </citation>
    <scope>NUCLEOTIDE SEQUENCE [LARGE SCALE GENOMIC DNA]</scope>
    <source>
        <strain evidence="2">cv. 10/8</strain>
        <tissue evidence="1">Leaf</tissue>
    </source>
</reference>